<dbReference type="SUPFAM" id="SSF52129">
    <property type="entry name" value="Caspase-like"/>
    <property type="match status" value="1"/>
</dbReference>
<organism evidence="5">
    <name type="scientific">Dichomitus squalens</name>
    <dbReference type="NCBI Taxonomy" id="114155"/>
    <lineage>
        <taxon>Eukaryota</taxon>
        <taxon>Fungi</taxon>
        <taxon>Dikarya</taxon>
        <taxon>Basidiomycota</taxon>
        <taxon>Agaricomycotina</taxon>
        <taxon>Agaricomycetes</taxon>
        <taxon>Polyporales</taxon>
        <taxon>Polyporaceae</taxon>
        <taxon>Dichomitus</taxon>
    </lineage>
</organism>
<comment type="similarity">
    <text evidence="1">Belongs to the peptidase C14B family.</text>
</comment>
<proteinExistence type="inferred from homology"/>
<dbReference type="GO" id="GO:0005737">
    <property type="term" value="C:cytoplasm"/>
    <property type="evidence" value="ECO:0007669"/>
    <property type="project" value="TreeGrafter"/>
</dbReference>
<gene>
    <name evidence="5" type="ORF">BD311DRAFT_790310</name>
</gene>
<dbReference type="GO" id="GO:0004197">
    <property type="term" value="F:cysteine-type endopeptidase activity"/>
    <property type="evidence" value="ECO:0007669"/>
    <property type="project" value="InterPro"/>
</dbReference>
<feature type="domain" description="Peptidase C14 caspase" evidence="4">
    <location>
        <begin position="12"/>
        <end position="260"/>
    </location>
</feature>
<protein>
    <submittedName>
        <fullName evidence="5">Peptidase C14</fullName>
    </submittedName>
</protein>
<dbReference type="GO" id="GO:0006915">
    <property type="term" value="P:apoptotic process"/>
    <property type="evidence" value="ECO:0007669"/>
    <property type="project" value="UniProtKB-KW"/>
</dbReference>
<dbReference type="AlphaFoldDB" id="A0A4V2JZM8"/>
<dbReference type="InterPro" id="IPR050452">
    <property type="entry name" value="Metacaspase"/>
</dbReference>
<evidence type="ECO:0000256" key="3">
    <source>
        <dbReference type="ARBA" id="ARBA00022807"/>
    </source>
</evidence>
<sequence length="358" mass="39938">MPVPSRRIVKEALLVGVSYATNDNLKDNEFPPQPGAHKDTLALRRLLTSKYGYEEENITTLVDSEEVPHESWPTKENILRAMKNLIADKQAGDHIVFAFSGHGGQVKALVESEEIDGMDEILLPVDCTVDPTSLDNYFVNFIRDDEIRDIFVNQLDAGVRCTLIFDCCHSGTASDLPSVGSPISTTPDSLLCNSISPRSAGAGSFAQMETLNDGHVDSAPYLWPSARAASIDYFEKMVTSWSACLDDQVTFGRKSGGIFMKVRHICIVYRPTPWLIGILQAFTHVLEFTPHPTHRELLQYLRDHLMKVTEHENRKHEKADKTCEVPMPGDNQWSPCVAPRPQLGSLCPKAILQMQFTL</sequence>
<dbReference type="InterPro" id="IPR011600">
    <property type="entry name" value="Pept_C14_caspase"/>
</dbReference>
<dbReference type="OrthoDB" id="3223806at2759"/>
<dbReference type="Gene3D" id="3.40.50.12660">
    <property type="match status" value="1"/>
</dbReference>
<keyword evidence="3" id="KW-0788">Thiol protease</keyword>
<reference evidence="5" key="1">
    <citation type="submission" date="2019-01" db="EMBL/GenBank/DDBJ databases">
        <title>Draft genome sequences of three monokaryotic isolates of the white-rot basidiomycete fungus Dichomitus squalens.</title>
        <authorList>
            <consortium name="DOE Joint Genome Institute"/>
            <person name="Lopez S.C."/>
            <person name="Andreopoulos B."/>
            <person name="Pangilinan J."/>
            <person name="Lipzen A."/>
            <person name="Riley R."/>
            <person name="Ahrendt S."/>
            <person name="Ng V."/>
            <person name="Barry K."/>
            <person name="Daum C."/>
            <person name="Grigoriev I.V."/>
            <person name="Hilden K.S."/>
            <person name="Makela M.R."/>
            <person name="de Vries R.P."/>
        </authorList>
    </citation>
    <scope>NUCLEOTIDE SEQUENCE [LARGE SCALE GENOMIC DNA]</scope>
    <source>
        <strain evidence="5">OM18370.1</strain>
    </source>
</reference>
<dbReference type="GO" id="GO:0006508">
    <property type="term" value="P:proteolysis"/>
    <property type="evidence" value="ECO:0007669"/>
    <property type="project" value="InterPro"/>
</dbReference>
<dbReference type="Proteomes" id="UP000292957">
    <property type="component" value="Unassembled WGS sequence"/>
</dbReference>
<dbReference type="PANTHER" id="PTHR48104:SF30">
    <property type="entry name" value="METACASPASE-1"/>
    <property type="match status" value="1"/>
</dbReference>
<name>A0A4V2JZM8_9APHY</name>
<dbReference type="Pfam" id="PF00656">
    <property type="entry name" value="Peptidase_C14"/>
    <property type="match status" value="1"/>
</dbReference>
<accession>A0A4V2JZM8</accession>
<keyword evidence="3" id="KW-0645">Protease</keyword>
<dbReference type="EMBL" id="ML143458">
    <property type="protein sequence ID" value="TBU25633.1"/>
    <property type="molecule type" value="Genomic_DNA"/>
</dbReference>
<dbReference type="PANTHER" id="PTHR48104">
    <property type="entry name" value="METACASPASE-4"/>
    <property type="match status" value="1"/>
</dbReference>
<dbReference type="InterPro" id="IPR029030">
    <property type="entry name" value="Caspase-like_dom_sf"/>
</dbReference>
<keyword evidence="3" id="KW-0378">Hydrolase</keyword>
<evidence type="ECO:0000259" key="4">
    <source>
        <dbReference type="Pfam" id="PF00656"/>
    </source>
</evidence>
<evidence type="ECO:0000256" key="1">
    <source>
        <dbReference type="ARBA" id="ARBA00009005"/>
    </source>
</evidence>
<evidence type="ECO:0000313" key="5">
    <source>
        <dbReference type="EMBL" id="TBU25633.1"/>
    </source>
</evidence>
<keyword evidence="2" id="KW-0053">Apoptosis</keyword>
<evidence type="ECO:0000256" key="2">
    <source>
        <dbReference type="ARBA" id="ARBA00022703"/>
    </source>
</evidence>